<protein>
    <submittedName>
        <fullName evidence="1">Uncharacterized protein</fullName>
    </submittedName>
</protein>
<reference evidence="1" key="1">
    <citation type="submission" date="2020-08" db="EMBL/GenBank/DDBJ databases">
        <title>Multicomponent nature underlies the extraordinary mechanical properties of spider dragline silk.</title>
        <authorList>
            <person name="Kono N."/>
            <person name="Nakamura H."/>
            <person name="Mori M."/>
            <person name="Yoshida Y."/>
            <person name="Ohtoshi R."/>
            <person name="Malay A.D."/>
            <person name="Moran D.A.P."/>
            <person name="Tomita M."/>
            <person name="Numata K."/>
            <person name="Arakawa K."/>
        </authorList>
    </citation>
    <scope>NUCLEOTIDE SEQUENCE</scope>
</reference>
<dbReference type="Proteomes" id="UP000887159">
    <property type="component" value="Unassembled WGS sequence"/>
</dbReference>
<dbReference type="GO" id="GO:0003676">
    <property type="term" value="F:nucleic acid binding"/>
    <property type="evidence" value="ECO:0007669"/>
    <property type="project" value="InterPro"/>
</dbReference>
<sequence length="240" mass="27968">MHGQYPIVKDSWCYYQRALSCGKKPKEKYKGLSNEVLNMIKPTYFELCTKELLTKCLHGKTQNSNECLNGVIWQRVPKEVFMCLKTLKSGALDAVILFNDGYKDGDRFNSCQVIYSQFGLAIHQNDHQESRRFVEWAPNEIAVFPHFHKRILFSDEAHFWLNGYINKQNCRIWSEANPQVYVEMPLHPEKLTVWCALWAGGIIGPYFFKNDEGNNITGNGDRYRTMITNFFIPELNNHDV</sequence>
<dbReference type="EMBL" id="BMAU01021402">
    <property type="protein sequence ID" value="GFY32349.1"/>
    <property type="molecule type" value="Genomic_DNA"/>
</dbReference>
<name>A0A8X6WCL4_TRICX</name>
<dbReference type="InterPro" id="IPR036397">
    <property type="entry name" value="RNaseH_sf"/>
</dbReference>
<gene>
    <name evidence="1" type="primary">NLS_LOCUS10226</name>
    <name evidence="1" type="ORF">TNCV_3558571</name>
</gene>
<dbReference type="AlphaFoldDB" id="A0A8X6WCL4"/>
<comment type="caution">
    <text evidence="1">The sequence shown here is derived from an EMBL/GenBank/DDBJ whole genome shotgun (WGS) entry which is preliminary data.</text>
</comment>
<accession>A0A8X6WCL4</accession>
<dbReference type="PANTHER" id="PTHR47326">
    <property type="entry name" value="TRANSPOSABLE ELEMENT TC3 TRANSPOSASE-LIKE PROTEIN"/>
    <property type="match status" value="1"/>
</dbReference>
<dbReference type="Gene3D" id="3.30.420.10">
    <property type="entry name" value="Ribonuclease H-like superfamily/Ribonuclease H"/>
    <property type="match status" value="1"/>
</dbReference>
<dbReference type="PANTHER" id="PTHR47326:SF1">
    <property type="entry name" value="HTH PSQ-TYPE DOMAIN-CONTAINING PROTEIN"/>
    <property type="match status" value="1"/>
</dbReference>
<organism evidence="1 2">
    <name type="scientific">Trichonephila clavipes</name>
    <name type="common">Golden silk orbweaver</name>
    <name type="synonym">Nephila clavipes</name>
    <dbReference type="NCBI Taxonomy" id="2585209"/>
    <lineage>
        <taxon>Eukaryota</taxon>
        <taxon>Metazoa</taxon>
        <taxon>Ecdysozoa</taxon>
        <taxon>Arthropoda</taxon>
        <taxon>Chelicerata</taxon>
        <taxon>Arachnida</taxon>
        <taxon>Araneae</taxon>
        <taxon>Araneomorphae</taxon>
        <taxon>Entelegynae</taxon>
        <taxon>Araneoidea</taxon>
        <taxon>Nephilidae</taxon>
        <taxon>Trichonephila</taxon>
    </lineage>
</organism>
<evidence type="ECO:0000313" key="2">
    <source>
        <dbReference type="Proteomes" id="UP000887159"/>
    </source>
</evidence>
<proteinExistence type="predicted"/>
<evidence type="ECO:0000313" key="1">
    <source>
        <dbReference type="EMBL" id="GFY32349.1"/>
    </source>
</evidence>
<keyword evidence="2" id="KW-1185">Reference proteome</keyword>